<evidence type="ECO:0000256" key="2">
    <source>
        <dbReference type="ARBA" id="ARBA00023125"/>
    </source>
</evidence>
<dbReference type="InterPro" id="IPR023187">
    <property type="entry name" value="Tscrpt_reg_MarR-type_CS"/>
</dbReference>
<evidence type="ECO:0000313" key="12">
    <source>
        <dbReference type="Proteomes" id="UP000285693"/>
    </source>
</evidence>
<dbReference type="EMBL" id="QRXY01000019">
    <property type="protein sequence ID" value="RGU43858.1"/>
    <property type="molecule type" value="Genomic_DNA"/>
</dbReference>
<evidence type="ECO:0000313" key="11">
    <source>
        <dbReference type="Proteomes" id="UP000283360"/>
    </source>
</evidence>
<dbReference type="AlphaFoldDB" id="A0A173QWV6"/>
<dbReference type="EMBL" id="QRXJ01000021">
    <property type="protein sequence ID" value="RGT87642.1"/>
    <property type="molecule type" value="Genomic_DNA"/>
</dbReference>
<dbReference type="InterPro" id="IPR036388">
    <property type="entry name" value="WH-like_DNA-bd_sf"/>
</dbReference>
<dbReference type="PROSITE" id="PS50995">
    <property type="entry name" value="HTH_MARR_2"/>
    <property type="match status" value="1"/>
</dbReference>
<dbReference type="Proteomes" id="UP000095727">
    <property type="component" value="Unassembled WGS sequence"/>
</dbReference>
<dbReference type="EMBL" id="CYXR01000001">
    <property type="protein sequence ID" value="CUM69986.1"/>
    <property type="molecule type" value="Genomic_DNA"/>
</dbReference>
<feature type="compositionally biased region" description="Basic residues" evidence="4">
    <location>
        <begin position="148"/>
        <end position="161"/>
    </location>
</feature>
<evidence type="ECO:0000256" key="3">
    <source>
        <dbReference type="ARBA" id="ARBA00023163"/>
    </source>
</evidence>
<dbReference type="InterPro" id="IPR000835">
    <property type="entry name" value="HTH_MarR-typ"/>
</dbReference>
<dbReference type="Proteomes" id="UP000285693">
    <property type="component" value="Unassembled WGS sequence"/>
</dbReference>
<dbReference type="InterPro" id="IPR011991">
    <property type="entry name" value="ArsR-like_HTH"/>
</dbReference>
<dbReference type="InterPro" id="IPR036390">
    <property type="entry name" value="WH_DNA-bd_sf"/>
</dbReference>
<gene>
    <name evidence="6" type="primary">slyA_1</name>
    <name evidence="9" type="ORF">DW252_11465</name>
    <name evidence="8" type="ORF">DWW65_13345</name>
    <name evidence="7" type="ORF">DWX03_13940</name>
    <name evidence="6" type="ORF">ERS852574_00112</name>
</gene>
<feature type="domain" description="HTH marR-type" evidence="5">
    <location>
        <begin position="1"/>
        <end position="135"/>
    </location>
</feature>
<evidence type="ECO:0000313" key="9">
    <source>
        <dbReference type="EMBL" id="RHG59560.1"/>
    </source>
</evidence>
<dbReference type="PRINTS" id="PR00598">
    <property type="entry name" value="HTHMARR"/>
</dbReference>
<dbReference type="GO" id="GO:0003700">
    <property type="term" value="F:DNA-binding transcription factor activity"/>
    <property type="evidence" value="ECO:0007669"/>
    <property type="project" value="InterPro"/>
</dbReference>
<protein>
    <submittedName>
        <fullName evidence="7">MarR family transcriptional regulator</fullName>
    </submittedName>
    <submittedName>
        <fullName evidence="6">Salmolysin</fullName>
    </submittedName>
</protein>
<evidence type="ECO:0000313" key="13">
    <source>
        <dbReference type="Proteomes" id="UP000286595"/>
    </source>
</evidence>
<dbReference type="SUPFAM" id="SSF46785">
    <property type="entry name" value="Winged helix' DNA-binding domain"/>
    <property type="match status" value="1"/>
</dbReference>
<dbReference type="RefSeq" id="WP_055155481.1">
    <property type="nucleotide sequence ID" value="NZ_CYXR01000001.1"/>
</dbReference>
<feature type="region of interest" description="Disordered" evidence="4">
    <location>
        <begin position="142"/>
        <end position="161"/>
    </location>
</feature>
<sequence length="161" mass="18419">MQTGKKINQISNRLRRRSRAIQETIGISGAQGNILNYILVESQNRSVYQKDIEQEFGLRPSTATETLKSLEKNGLIKRETDPNDGRYKKIVFTEKAEQIEAVLKSEIEESETILLQGVTKEERQEFLRIAEKMLQNLDTFPANTVKKNAGRKKQHGGRTDE</sequence>
<keyword evidence="3" id="KW-0804">Transcription</keyword>
<evidence type="ECO:0000313" key="6">
    <source>
        <dbReference type="EMBL" id="CUM69986.1"/>
    </source>
</evidence>
<dbReference type="SMART" id="SM00347">
    <property type="entry name" value="HTH_MARR"/>
    <property type="match status" value="1"/>
</dbReference>
<accession>A0A173QWV6</accession>
<keyword evidence="1" id="KW-0805">Transcription regulation</keyword>
<dbReference type="GO" id="GO:0003677">
    <property type="term" value="F:DNA binding"/>
    <property type="evidence" value="ECO:0007669"/>
    <property type="project" value="UniProtKB-KW"/>
</dbReference>
<dbReference type="Proteomes" id="UP000286595">
    <property type="component" value="Unassembled WGS sequence"/>
</dbReference>
<dbReference type="PANTHER" id="PTHR42756">
    <property type="entry name" value="TRANSCRIPTIONAL REGULATOR, MARR"/>
    <property type="match status" value="1"/>
</dbReference>
<evidence type="ECO:0000256" key="1">
    <source>
        <dbReference type="ARBA" id="ARBA00023015"/>
    </source>
</evidence>
<evidence type="ECO:0000313" key="10">
    <source>
        <dbReference type="Proteomes" id="UP000095727"/>
    </source>
</evidence>
<reference evidence="6 10" key="1">
    <citation type="submission" date="2015-09" db="EMBL/GenBank/DDBJ databases">
        <authorList>
            <consortium name="Pathogen Informatics"/>
        </authorList>
    </citation>
    <scope>NUCLEOTIDE SEQUENCE [LARGE SCALE GENOMIC DNA]</scope>
    <source>
        <strain evidence="6 10">2789STDY5834962</strain>
    </source>
</reference>
<dbReference type="EMBL" id="QRIM01000013">
    <property type="protein sequence ID" value="RHG59560.1"/>
    <property type="molecule type" value="Genomic_DNA"/>
</dbReference>
<evidence type="ECO:0000259" key="5">
    <source>
        <dbReference type="PROSITE" id="PS50995"/>
    </source>
</evidence>
<keyword evidence="11" id="KW-1185">Reference proteome</keyword>
<dbReference type="Pfam" id="PF12802">
    <property type="entry name" value="MarR_2"/>
    <property type="match status" value="1"/>
</dbReference>
<keyword evidence="2" id="KW-0238">DNA-binding</keyword>
<evidence type="ECO:0000313" key="7">
    <source>
        <dbReference type="EMBL" id="RGT87642.1"/>
    </source>
</evidence>
<dbReference type="PROSITE" id="PS01117">
    <property type="entry name" value="HTH_MARR_1"/>
    <property type="match status" value="1"/>
</dbReference>
<dbReference type="CDD" id="cd00090">
    <property type="entry name" value="HTH_ARSR"/>
    <property type="match status" value="1"/>
</dbReference>
<evidence type="ECO:0000256" key="4">
    <source>
        <dbReference type="SAM" id="MobiDB-lite"/>
    </source>
</evidence>
<dbReference type="Proteomes" id="UP000283360">
    <property type="component" value="Unassembled WGS sequence"/>
</dbReference>
<name>A0A173QWV6_9FIRM</name>
<dbReference type="Gene3D" id="1.10.10.10">
    <property type="entry name" value="Winged helix-like DNA-binding domain superfamily/Winged helix DNA-binding domain"/>
    <property type="match status" value="1"/>
</dbReference>
<evidence type="ECO:0000313" key="8">
    <source>
        <dbReference type="EMBL" id="RGU43858.1"/>
    </source>
</evidence>
<dbReference type="PANTHER" id="PTHR42756:SF1">
    <property type="entry name" value="TRANSCRIPTIONAL REPRESSOR OF EMRAB OPERON"/>
    <property type="match status" value="1"/>
</dbReference>
<proteinExistence type="predicted"/>
<organism evidence="6 10">
    <name type="scientific">Coprococcus comes</name>
    <dbReference type="NCBI Taxonomy" id="410072"/>
    <lineage>
        <taxon>Bacteria</taxon>
        <taxon>Bacillati</taxon>
        <taxon>Bacillota</taxon>
        <taxon>Clostridia</taxon>
        <taxon>Lachnospirales</taxon>
        <taxon>Lachnospiraceae</taxon>
        <taxon>Coprococcus</taxon>
    </lineage>
</organism>
<reference evidence="11 12" key="2">
    <citation type="submission" date="2018-08" db="EMBL/GenBank/DDBJ databases">
        <title>A genome reference for cultivated species of the human gut microbiota.</title>
        <authorList>
            <person name="Zou Y."/>
            <person name="Xue W."/>
            <person name="Luo G."/>
        </authorList>
    </citation>
    <scope>NUCLEOTIDE SEQUENCE [LARGE SCALE GENOMIC DNA]</scope>
    <source>
        <strain evidence="8 12">AF16-31</strain>
        <strain evidence="7 11">AF18-12LB</strain>
        <strain evidence="9 13">AM22-12LB</strain>
    </source>
</reference>